<comment type="caution">
    <text evidence="9">The sequence shown here is derived from an EMBL/GenBank/DDBJ whole genome shotgun (WGS) entry which is preliminary data.</text>
</comment>
<dbReference type="Pfam" id="PF00462">
    <property type="entry name" value="Glutaredoxin"/>
    <property type="match status" value="1"/>
</dbReference>
<dbReference type="FunFam" id="3.40.30.10:FF:000026">
    <property type="entry name" value="Glutaredoxin 2"/>
    <property type="match status" value="1"/>
</dbReference>
<dbReference type="InterPro" id="IPR011899">
    <property type="entry name" value="Glutaredoxin_euk/vir"/>
</dbReference>
<dbReference type="AlphaFoldDB" id="A0A2C9WNB9"/>
<dbReference type="STRING" id="3983.A0A2C9WNB9"/>
<comment type="function">
    <text evidence="1">Has a glutathione-disulfide oxidoreductase activity in the presence of NADPH and glutathione reductase. Reduces low molecular weight disulfides and proteins.</text>
</comment>
<evidence type="ECO:0000313" key="10">
    <source>
        <dbReference type="Proteomes" id="UP000091857"/>
    </source>
</evidence>
<evidence type="ECO:0000256" key="1">
    <source>
        <dbReference type="ARBA" id="ARBA00002549"/>
    </source>
</evidence>
<feature type="chain" id="PRO_5012271318" description="Glutaredoxin domain-containing protein" evidence="7">
    <location>
        <begin position="33"/>
        <end position="133"/>
    </location>
</feature>
<evidence type="ECO:0000256" key="2">
    <source>
        <dbReference type="ARBA" id="ARBA00007190"/>
    </source>
</evidence>
<feature type="domain" description="Glutaredoxin" evidence="8">
    <location>
        <begin position="49"/>
        <end position="111"/>
    </location>
</feature>
<protein>
    <recommendedName>
        <fullName evidence="8">Glutaredoxin domain-containing protein</fullName>
    </recommendedName>
</protein>
<evidence type="ECO:0000256" key="4">
    <source>
        <dbReference type="ARBA" id="ARBA00022982"/>
    </source>
</evidence>
<keyword evidence="7" id="KW-0732">Signal</keyword>
<gene>
    <name evidence="9" type="ORF">MANES_01G141700v8</name>
</gene>
<dbReference type="PANTHER" id="PTHR45694">
    <property type="entry name" value="GLUTAREDOXIN 2"/>
    <property type="match status" value="1"/>
</dbReference>
<dbReference type="SUPFAM" id="SSF52833">
    <property type="entry name" value="Thioredoxin-like"/>
    <property type="match status" value="1"/>
</dbReference>
<dbReference type="Gramene" id="Manes.01G141700.1.v8.1">
    <property type="protein sequence ID" value="Manes.01G141700.1.v8.1.CDS"/>
    <property type="gene ID" value="Manes.01G141700.v8.1"/>
</dbReference>
<dbReference type="Gene3D" id="3.40.30.10">
    <property type="entry name" value="Glutaredoxin"/>
    <property type="match status" value="1"/>
</dbReference>
<proteinExistence type="inferred from homology"/>
<keyword evidence="3" id="KW-0813">Transport</keyword>
<dbReference type="PRINTS" id="PR00160">
    <property type="entry name" value="GLUTAREDOXIN"/>
</dbReference>
<dbReference type="Proteomes" id="UP000091857">
    <property type="component" value="Chromosome 1"/>
</dbReference>
<reference evidence="10" key="1">
    <citation type="journal article" date="2016" name="Nat. Biotechnol.">
        <title>Sequencing wild and cultivated cassava and related species reveals extensive interspecific hybridization and genetic diversity.</title>
        <authorList>
            <person name="Bredeson J.V."/>
            <person name="Lyons J.B."/>
            <person name="Prochnik S.E."/>
            <person name="Wu G.A."/>
            <person name="Ha C.M."/>
            <person name="Edsinger-Gonzales E."/>
            <person name="Grimwood J."/>
            <person name="Schmutz J."/>
            <person name="Rabbi I.Y."/>
            <person name="Egesi C."/>
            <person name="Nauluvula P."/>
            <person name="Lebot V."/>
            <person name="Ndunguru J."/>
            <person name="Mkamilo G."/>
            <person name="Bart R.S."/>
            <person name="Setter T.L."/>
            <person name="Gleadow R.M."/>
            <person name="Kulakow P."/>
            <person name="Ferguson M.E."/>
            <person name="Rounsley S."/>
            <person name="Rokhsar D.S."/>
        </authorList>
    </citation>
    <scope>NUCLEOTIDE SEQUENCE [LARGE SCALE GENOMIC DNA]</scope>
    <source>
        <strain evidence="10">cv. AM560-2</strain>
    </source>
</reference>
<dbReference type="PROSITE" id="PS51354">
    <property type="entry name" value="GLUTAREDOXIN_2"/>
    <property type="match status" value="1"/>
</dbReference>
<dbReference type="InterPro" id="IPR014025">
    <property type="entry name" value="Glutaredoxin_subgr"/>
</dbReference>
<evidence type="ECO:0000313" key="9">
    <source>
        <dbReference type="EMBL" id="OAY60820.1"/>
    </source>
</evidence>
<accession>A0A2C9WNB9</accession>
<dbReference type="InterPro" id="IPR036249">
    <property type="entry name" value="Thioredoxin-like_sf"/>
</dbReference>
<comment type="similarity">
    <text evidence="2">Belongs to the glutaredoxin family. CPYC subfamily.</text>
</comment>
<evidence type="ECO:0000256" key="3">
    <source>
        <dbReference type="ARBA" id="ARBA00022448"/>
    </source>
</evidence>
<dbReference type="NCBIfam" id="TIGR02180">
    <property type="entry name" value="GRX_euk"/>
    <property type="match status" value="1"/>
</dbReference>
<dbReference type="InterPro" id="IPR011767">
    <property type="entry name" value="GLR_AS"/>
</dbReference>
<keyword evidence="10" id="KW-1185">Reference proteome</keyword>
<keyword evidence="4" id="KW-0249">Electron transport</keyword>
<name>A0A2C9WNB9_MANES</name>
<dbReference type="EMBL" id="CM004387">
    <property type="protein sequence ID" value="OAY60820.1"/>
    <property type="molecule type" value="Genomic_DNA"/>
</dbReference>
<evidence type="ECO:0000256" key="6">
    <source>
        <dbReference type="ARBA" id="ARBA00023284"/>
    </source>
</evidence>
<feature type="signal peptide" evidence="7">
    <location>
        <begin position="1"/>
        <end position="32"/>
    </location>
</feature>
<dbReference type="CDD" id="cd03419">
    <property type="entry name" value="GRX_GRXh_1_2_like"/>
    <property type="match status" value="1"/>
</dbReference>
<sequence length="133" mass="14812">MLKMPIKHHSREEASLFLLLLSLLLLKNAACASSSPSAFVQNVINSQRIVIFSKSYCPYCMRAKHIFSELHEQPYVVELDLRDDGAQIQYVLLDLVGRRTVPQVFVNGKHIGGSDDLNASAESGQLQKLLATD</sequence>
<keyword evidence="5" id="KW-1015">Disulfide bond</keyword>
<dbReference type="GO" id="GO:0005737">
    <property type="term" value="C:cytoplasm"/>
    <property type="evidence" value="ECO:0000318"/>
    <property type="project" value="GO_Central"/>
</dbReference>
<evidence type="ECO:0000259" key="8">
    <source>
        <dbReference type="Pfam" id="PF00462"/>
    </source>
</evidence>
<dbReference type="PROSITE" id="PS00195">
    <property type="entry name" value="GLUTAREDOXIN_1"/>
    <property type="match status" value="1"/>
</dbReference>
<dbReference type="GO" id="GO:0034599">
    <property type="term" value="P:cellular response to oxidative stress"/>
    <property type="evidence" value="ECO:0000318"/>
    <property type="project" value="GO_Central"/>
</dbReference>
<dbReference type="OMA" id="YSMEARE"/>
<dbReference type="InterPro" id="IPR002109">
    <property type="entry name" value="Glutaredoxin"/>
</dbReference>
<evidence type="ECO:0000256" key="5">
    <source>
        <dbReference type="ARBA" id="ARBA00023157"/>
    </source>
</evidence>
<organism evidence="9 10">
    <name type="scientific">Manihot esculenta</name>
    <name type="common">Cassava</name>
    <name type="synonym">Jatropha manihot</name>
    <dbReference type="NCBI Taxonomy" id="3983"/>
    <lineage>
        <taxon>Eukaryota</taxon>
        <taxon>Viridiplantae</taxon>
        <taxon>Streptophyta</taxon>
        <taxon>Embryophyta</taxon>
        <taxon>Tracheophyta</taxon>
        <taxon>Spermatophyta</taxon>
        <taxon>Magnoliopsida</taxon>
        <taxon>eudicotyledons</taxon>
        <taxon>Gunneridae</taxon>
        <taxon>Pentapetalae</taxon>
        <taxon>rosids</taxon>
        <taxon>fabids</taxon>
        <taxon>Malpighiales</taxon>
        <taxon>Euphorbiaceae</taxon>
        <taxon>Crotonoideae</taxon>
        <taxon>Manihoteae</taxon>
        <taxon>Manihot</taxon>
    </lineage>
</organism>
<keyword evidence="6" id="KW-0676">Redox-active center</keyword>
<evidence type="ECO:0000256" key="7">
    <source>
        <dbReference type="SAM" id="SignalP"/>
    </source>
</evidence>
<dbReference type="PANTHER" id="PTHR45694:SF4">
    <property type="entry name" value="GLUTAREDOXIN-C3"/>
    <property type="match status" value="1"/>
</dbReference>
<dbReference type="GO" id="GO:0015038">
    <property type="term" value="F:glutathione disulfide oxidoreductase activity"/>
    <property type="evidence" value="ECO:0000318"/>
    <property type="project" value="GO_Central"/>
</dbReference>